<sequence length="303" mass="34441">MKEPVLVIMAAGMGSRYGGLKQIDPVTDQGEIILDFSLYDAMMAGFKKAIFVIKEENLEDFRKLVDDRAGKHMEIQYAFQKLDDMPEGYEVPEGRVKPWGTGHAIMSARAYVDGPFAVINADDYYGPSAFQAIYDFLSNVTEKGQFTMVSYLLKNTITENGHVARGICSVDEKGYLADIVERTKIMRVDGKISYTEDEESWTPLEEDTPVSMNFWGYTGEMMEELVKRFPEFLDDALANNPEKAEYLIPKVTDDLIKEGKATCRVLTSVDRWYGVTYREDKENVMNALQSLKDKGLYPDVLWK</sequence>
<evidence type="ECO:0000259" key="1">
    <source>
        <dbReference type="Pfam" id="PF00483"/>
    </source>
</evidence>
<comment type="caution">
    <text evidence="2">The sequence shown here is derived from an EMBL/GenBank/DDBJ whole genome shotgun (WGS) entry which is preliminary data.</text>
</comment>
<evidence type="ECO:0000313" key="3">
    <source>
        <dbReference type="Proteomes" id="UP001516588"/>
    </source>
</evidence>
<evidence type="ECO:0000313" key="2">
    <source>
        <dbReference type="EMBL" id="MBE5035564.1"/>
    </source>
</evidence>
<dbReference type="Proteomes" id="UP001516588">
    <property type="component" value="Unassembled WGS sequence"/>
</dbReference>
<organism evidence="2 3">
    <name type="scientific">Gallibacter intestinalis</name>
    <dbReference type="NCBI Taxonomy" id="2779356"/>
    <lineage>
        <taxon>Bacteria</taxon>
        <taxon>Bacillati</taxon>
        <taxon>Bacillota</taxon>
        <taxon>Clostridia</taxon>
        <taxon>Eubacteriales</taxon>
        <taxon>Eubacteriaceae</taxon>
        <taxon>Gallibacter</taxon>
    </lineage>
</organism>
<keyword evidence="3" id="KW-1185">Reference proteome</keyword>
<proteinExistence type="predicted"/>
<dbReference type="Gene3D" id="3.90.550.10">
    <property type="entry name" value="Spore Coat Polysaccharide Biosynthesis Protein SpsA, Chain A"/>
    <property type="match status" value="1"/>
</dbReference>
<name>A0ABR9QXF8_9FIRM</name>
<gene>
    <name evidence="2" type="ORF">INF20_04615</name>
</gene>
<feature type="domain" description="Nucleotidyl transferase" evidence="1">
    <location>
        <begin position="7"/>
        <end position="182"/>
    </location>
</feature>
<dbReference type="SUPFAM" id="SSF53448">
    <property type="entry name" value="Nucleotide-diphospho-sugar transferases"/>
    <property type="match status" value="1"/>
</dbReference>
<dbReference type="EMBL" id="JADCKA010000006">
    <property type="protein sequence ID" value="MBE5035564.1"/>
    <property type="molecule type" value="Genomic_DNA"/>
</dbReference>
<dbReference type="InterPro" id="IPR005835">
    <property type="entry name" value="NTP_transferase_dom"/>
</dbReference>
<dbReference type="InterPro" id="IPR029044">
    <property type="entry name" value="Nucleotide-diphossugar_trans"/>
</dbReference>
<dbReference type="Pfam" id="PF00483">
    <property type="entry name" value="NTP_transferase"/>
    <property type="match status" value="1"/>
</dbReference>
<protein>
    <submittedName>
        <fullName evidence="2">Nucleotidyltransferase</fullName>
    </submittedName>
</protein>
<reference evidence="2 3" key="1">
    <citation type="submission" date="2020-10" db="EMBL/GenBank/DDBJ databases">
        <title>ChiBAC.</title>
        <authorList>
            <person name="Zenner C."/>
            <person name="Hitch T.C.A."/>
            <person name="Clavel T."/>
        </authorList>
    </citation>
    <scope>NUCLEOTIDE SEQUENCE [LARGE SCALE GENOMIC DNA]</scope>
    <source>
        <strain evidence="2 3">DSM 108706</strain>
    </source>
</reference>
<accession>A0ABR9QXF8</accession>
<dbReference type="RefSeq" id="WP_226385212.1">
    <property type="nucleotide sequence ID" value="NZ_JADCKA010000006.1"/>
</dbReference>